<accession>A0A6A5KLI4</accession>
<dbReference type="OrthoDB" id="5413892at2759"/>
<proteinExistence type="predicted"/>
<dbReference type="EMBL" id="ML975245">
    <property type="protein sequence ID" value="KAF1839315.1"/>
    <property type="molecule type" value="Genomic_DNA"/>
</dbReference>
<reference evidence="1" key="1">
    <citation type="submission" date="2020-01" db="EMBL/GenBank/DDBJ databases">
        <authorList>
            <consortium name="DOE Joint Genome Institute"/>
            <person name="Haridas S."/>
            <person name="Albert R."/>
            <person name="Binder M."/>
            <person name="Bloem J."/>
            <person name="Labutti K."/>
            <person name="Salamov A."/>
            <person name="Andreopoulos B."/>
            <person name="Baker S.E."/>
            <person name="Barry K."/>
            <person name="Bills G."/>
            <person name="Bluhm B.H."/>
            <person name="Cannon C."/>
            <person name="Castanera R."/>
            <person name="Culley D.E."/>
            <person name="Daum C."/>
            <person name="Ezra D."/>
            <person name="Gonzalez J.B."/>
            <person name="Henrissat B."/>
            <person name="Kuo A."/>
            <person name="Liang C."/>
            <person name="Lipzen A."/>
            <person name="Lutzoni F."/>
            <person name="Magnuson J."/>
            <person name="Mondo S."/>
            <person name="Nolan M."/>
            <person name="Ohm R."/>
            <person name="Pangilinan J."/>
            <person name="Park H.-J."/>
            <person name="Ramirez L."/>
            <person name="Alfaro M."/>
            <person name="Sun H."/>
            <person name="Tritt A."/>
            <person name="Yoshinaga Y."/>
            <person name="Zwiers L.-H."/>
            <person name="Turgeon B.G."/>
            <person name="Goodwin S.B."/>
            <person name="Spatafora J.W."/>
            <person name="Crous P.W."/>
            <person name="Grigoriev I.V."/>
        </authorList>
    </citation>
    <scope>NUCLEOTIDE SEQUENCE</scope>
    <source>
        <strain evidence="1">P77</strain>
    </source>
</reference>
<organism evidence="1 2">
    <name type="scientific">Decorospora gaudefroyi</name>
    <dbReference type="NCBI Taxonomy" id="184978"/>
    <lineage>
        <taxon>Eukaryota</taxon>
        <taxon>Fungi</taxon>
        <taxon>Dikarya</taxon>
        <taxon>Ascomycota</taxon>
        <taxon>Pezizomycotina</taxon>
        <taxon>Dothideomycetes</taxon>
        <taxon>Pleosporomycetidae</taxon>
        <taxon>Pleosporales</taxon>
        <taxon>Pleosporineae</taxon>
        <taxon>Pleosporaceae</taxon>
        <taxon>Decorospora</taxon>
    </lineage>
</organism>
<evidence type="ECO:0000313" key="2">
    <source>
        <dbReference type="Proteomes" id="UP000800040"/>
    </source>
</evidence>
<keyword evidence="2" id="KW-1185">Reference proteome</keyword>
<dbReference type="Proteomes" id="UP000800040">
    <property type="component" value="Unassembled WGS sequence"/>
</dbReference>
<protein>
    <submittedName>
        <fullName evidence="1">Uncharacterized protein</fullName>
    </submittedName>
</protein>
<evidence type="ECO:0000313" key="1">
    <source>
        <dbReference type="EMBL" id="KAF1839315.1"/>
    </source>
</evidence>
<sequence length="71" mass="8118">MNLVPLHDIKTNEPCEGFPRTIGDVSKMNVSDLDRVLTGLGAKYYDKQNEPLLRQWLVCIIKGRCQDIPNF</sequence>
<name>A0A6A5KLI4_9PLEO</name>
<dbReference type="AlphaFoldDB" id="A0A6A5KLI4"/>
<gene>
    <name evidence="1" type="ORF">BDW02DRAFT_563858</name>
</gene>